<protein>
    <submittedName>
        <fullName evidence="2">NADH-quinone oxidoreductase subunit C</fullName>
    </submittedName>
</protein>
<reference evidence="2" key="2">
    <citation type="journal article" date="2021" name="PeerJ">
        <title>Extensive microbial diversity within the chicken gut microbiome revealed by metagenomics and culture.</title>
        <authorList>
            <person name="Gilroy R."/>
            <person name="Ravi A."/>
            <person name="Getino M."/>
            <person name="Pursley I."/>
            <person name="Horton D.L."/>
            <person name="Alikhan N.F."/>
            <person name="Baker D."/>
            <person name="Gharbi K."/>
            <person name="Hall N."/>
            <person name="Watson M."/>
            <person name="Adriaenssens E.M."/>
            <person name="Foster-Nyarko E."/>
            <person name="Jarju S."/>
            <person name="Secka A."/>
            <person name="Antonio M."/>
            <person name="Oren A."/>
            <person name="Chaudhuri R.R."/>
            <person name="La Ragione R."/>
            <person name="Hildebrand F."/>
            <person name="Pallen M.J."/>
        </authorList>
    </citation>
    <scope>NUCLEOTIDE SEQUENCE</scope>
    <source>
        <strain evidence="2">ChiBcolR7-354</strain>
    </source>
</reference>
<sequence>MQGYREVPITKDDIVPTALKMKHGGVFLAMIHGYIQSDGQVRVSYEYAEEPEIVAYYVVGESVLPSISDIYDTAASWPELELHELLGLEFEGLDTSKRLFLPEDMLETEGRGQILVKPLSELRAARENMEKE</sequence>
<organism evidence="2 3">
    <name type="scientific">Candidatus Scatomorpha intestinavium</name>
    <dbReference type="NCBI Taxonomy" id="2840922"/>
    <lineage>
        <taxon>Bacteria</taxon>
        <taxon>Bacillati</taxon>
        <taxon>Bacillota</taxon>
        <taxon>Clostridia</taxon>
        <taxon>Eubacteriales</taxon>
        <taxon>Candidatus Scatomorpha</taxon>
    </lineage>
</organism>
<gene>
    <name evidence="2" type="ORF">IAB77_06035</name>
</gene>
<evidence type="ECO:0000313" key="3">
    <source>
        <dbReference type="Proteomes" id="UP000824262"/>
    </source>
</evidence>
<accession>A0A9D1CSV4</accession>
<dbReference type="Proteomes" id="UP000824262">
    <property type="component" value="Unassembled WGS sequence"/>
</dbReference>
<dbReference type="Pfam" id="PF00329">
    <property type="entry name" value="Complex1_30kDa"/>
    <property type="match status" value="1"/>
</dbReference>
<dbReference type="SUPFAM" id="SSF143243">
    <property type="entry name" value="Nqo5-like"/>
    <property type="match status" value="1"/>
</dbReference>
<name>A0A9D1CSV4_9FIRM</name>
<dbReference type="InterPro" id="IPR001268">
    <property type="entry name" value="NADH_UbQ_OxRdtase_30kDa_su"/>
</dbReference>
<evidence type="ECO:0000259" key="1">
    <source>
        <dbReference type="Pfam" id="PF00329"/>
    </source>
</evidence>
<feature type="domain" description="NADH:ubiquinone oxidoreductase 30kDa subunit" evidence="1">
    <location>
        <begin position="9"/>
        <end position="105"/>
    </location>
</feature>
<reference evidence="2" key="1">
    <citation type="submission" date="2020-10" db="EMBL/GenBank/DDBJ databases">
        <authorList>
            <person name="Gilroy R."/>
        </authorList>
    </citation>
    <scope>NUCLEOTIDE SEQUENCE</scope>
    <source>
        <strain evidence="2">ChiBcolR7-354</strain>
    </source>
</reference>
<dbReference type="GO" id="GO:0008137">
    <property type="term" value="F:NADH dehydrogenase (ubiquinone) activity"/>
    <property type="evidence" value="ECO:0007669"/>
    <property type="project" value="InterPro"/>
</dbReference>
<dbReference type="InterPro" id="IPR037232">
    <property type="entry name" value="NADH_quin_OxRdtase_su_C/D-like"/>
</dbReference>
<evidence type="ECO:0000313" key="2">
    <source>
        <dbReference type="EMBL" id="HIQ78803.1"/>
    </source>
</evidence>
<dbReference type="EMBL" id="DVGA01000059">
    <property type="protein sequence ID" value="HIQ78803.1"/>
    <property type="molecule type" value="Genomic_DNA"/>
</dbReference>
<proteinExistence type="predicted"/>
<comment type="caution">
    <text evidence="2">The sequence shown here is derived from an EMBL/GenBank/DDBJ whole genome shotgun (WGS) entry which is preliminary data.</text>
</comment>
<dbReference type="AlphaFoldDB" id="A0A9D1CSV4"/>